<gene>
    <name evidence="3" type="ORF">GCM10011515_01730</name>
</gene>
<feature type="signal peptide" evidence="2">
    <location>
        <begin position="1"/>
        <end position="23"/>
    </location>
</feature>
<dbReference type="Proteomes" id="UP000619041">
    <property type="component" value="Unassembled WGS sequence"/>
</dbReference>
<evidence type="ECO:0008006" key="5">
    <source>
        <dbReference type="Google" id="ProtNLM"/>
    </source>
</evidence>
<dbReference type="Gene3D" id="3.10.450.50">
    <property type="match status" value="1"/>
</dbReference>
<accession>A0ABQ1S0N2</accession>
<sequence length="236" mass="25422">MIRFSLVAVASLALSSCATPAGAGGRELASRARPSDVIATELAFARAAREKGTWTAFRDFATGDAQWPSPRWENVQTALKRVPDPAQPIVWEPDQVWISCDGSFALSSGPATHPGGKRSRFATIWQRQNGGEYRWVLDQGFDLEDGYSAPEMIPARVADCPAGSLGRTQRQPKARRAETWSSGRSNDGTLAWATELRADCSRTLVVSTLQDGVVEEVFRRSSATPPAPGNGAVTSC</sequence>
<evidence type="ECO:0000313" key="3">
    <source>
        <dbReference type="EMBL" id="GGD85737.1"/>
    </source>
</evidence>
<dbReference type="PROSITE" id="PS51257">
    <property type="entry name" value="PROKAR_LIPOPROTEIN"/>
    <property type="match status" value="1"/>
</dbReference>
<feature type="chain" id="PRO_5046261946" description="DUF4440 domain-containing protein" evidence="2">
    <location>
        <begin position="24"/>
        <end position="236"/>
    </location>
</feature>
<evidence type="ECO:0000313" key="4">
    <source>
        <dbReference type="Proteomes" id="UP000619041"/>
    </source>
</evidence>
<evidence type="ECO:0000256" key="2">
    <source>
        <dbReference type="SAM" id="SignalP"/>
    </source>
</evidence>
<evidence type="ECO:0000256" key="1">
    <source>
        <dbReference type="SAM" id="MobiDB-lite"/>
    </source>
</evidence>
<feature type="region of interest" description="Disordered" evidence="1">
    <location>
        <begin position="161"/>
        <end position="184"/>
    </location>
</feature>
<reference evidence="4" key="1">
    <citation type="journal article" date="2019" name="Int. J. Syst. Evol. Microbiol.">
        <title>The Global Catalogue of Microorganisms (GCM) 10K type strain sequencing project: providing services to taxonomists for standard genome sequencing and annotation.</title>
        <authorList>
            <consortium name="The Broad Institute Genomics Platform"/>
            <consortium name="The Broad Institute Genome Sequencing Center for Infectious Disease"/>
            <person name="Wu L."/>
            <person name="Ma J."/>
        </authorList>
    </citation>
    <scope>NUCLEOTIDE SEQUENCE [LARGE SCALE GENOMIC DNA]</scope>
    <source>
        <strain evidence="4">CGMCC 1.15959</strain>
    </source>
</reference>
<organism evidence="3 4">
    <name type="scientific">Tsuneonella deserti</name>
    <dbReference type="NCBI Taxonomy" id="2035528"/>
    <lineage>
        <taxon>Bacteria</taxon>
        <taxon>Pseudomonadati</taxon>
        <taxon>Pseudomonadota</taxon>
        <taxon>Alphaproteobacteria</taxon>
        <taxon>Sphingomonadales</taxon>
        <taxon>Erythrobacteraceae</taxon>
        <taxon>Tsuneonella</taxon>
    </lineage>
</organism>
<protein>
    <recommendedName>
        <fullName evidence="5">DUF4440 domain-containing protein</fullName>
    </recommendedName>
</protein>
<name>A0ABQ1S0N2_9SPHN</name>
<proteinExistence type="predicted"/>
<keyword evidence="4" id="KW-1185">Reference proteome</keyword>
<dbReference type="EMBL" id="BMKL01000001">
    <property type="protein sequence ID" value="GGD85737.1"/>
    <property type="molecule type" value="Genomic_DNA"/>
</dbReference>
<comment type="caution">
    <text evidence="3">The sequence shown here is derived from an EMBL/GenBank/DDBJ whole genome shotgun (WGS) entry which is preliminary data.</text>
</comment>
<keyword evidence="2" id="KW-0732">Signal</keyword>